<feature type="transmembrane region" description="Helical" evidence="1">
    <location>
        <begin position="32"/>
        <end position="53"/>
    </location>
</feature>
<keyword evidence="1" id="KW-0472">Membrane</keyword>
<name>A0A934MQM6_9BACL</name>
<evidence type="ECO:0000256" key="1">
    <source>
        <dbReference type="SAM" id="Phobius"/>
    </source>
</evidence>
<feature type="transmembrane region" description="Helical" evidence="1">
    <location>
        <begin position="6"/>
        <end position="25"/>
    </location>
</feature>
<evidence type="ECO:0000313" key="3">
    <source>
        <dbReference type="Proteomes" id="UP000640274"/>
    </source>
</evidence>
<keyword evidence="3" id="KW-1185">Reference proteome</keyword>
<accession>A0A934MQM6</accession>
<protein>
    <submittedName>
        <fullName evidence="2">Uncharacterized protein</fullName>
    </submittedName>
</protein>
<organism evidence="2 3">
    <name type="scientific">Paenibacillus roseus</name>
    <dbReference type="NCBI Taxonomy" id="2798579"/>
    <lineage>
        <taxon>Bacteria</taxon>
        <taxon>Bacillati</taxon>
        <taxon>Bacillota</taxon>
        <taxon>Bacilli</taxon>
        <taxon>Bacillales</taxon>
        <taxon>Paenibacillaceae</taxon>
        <taxon>Paenibacillus</taxon>
    </lineage>
</organism>
<dbReference type="RefSeq" id="WP_199020878.1">
    <property type="nucleotide sequence ID" value="NZ_JAELUP010000103.1"/>
</dbReference>
<keyword evidence="1" id="KW-0812">Transmembrane</keyword>
<feature type="transmembrane region" description="Helical" evidence="1">
    <location>
        <begin position="83"/>
        <end position="104"/>
    </location>
</feature>
<gene>
    <name evidence="2" type="ORF">JFN88_19160</name>
</gene>
<keyword evidence="1" id="KW-1133">Transmembrane helix</keyword>
<reference evidence="2" key="1">
    <citation type="submission" date="2020-12" db="EMBL/GenBank/DDBJ databases">
        <authorList>
            <person name="Huq M.A."/>
        </authorList>
    </citation>
    <scope>NUCLEOTIDE SEQUENCE</scope>
    <source>
        <strain evidence="2">MAHUQ-46</strain>
    </source>
</reference>
<dbReference type="EMBL" id="JAELUP010000103">
    <property type="protein sequence ID" value="MBJ6363326.1"/>
    <property type="molecule type" value="Genomic_DNA"/>
</dbReference>
<dbReference type="Proteomes" id="UP000640274">
    <property type="component" value="Unassembled WGS sequence"/>
</dbReference>
<feature type="transmembrane region" description="Helical" evidence="1">
    <location>
        <begin position="124"/>
        <end position="142"/>
    </location>
</feature>
<comment type="caution">
    <text evidence="2">The sequence shown here is derived from an EMBL/GenBank/DDBJ whole genome shotgun (WGS) entry which is preliminary data.</text>
</comment>
<feature type="transmembrane region" description="Helical" evidence="1">
    <location>
        <begin position="59"/>
        <end position="76"/>
    </location>
</feature>
<feature type="transmembrane region" description="Helical" evidence="1">
    <location>
        <begin position="163"/>
        <end position="180"/>
    </location>
</feature>
<feature type="transmembrane region" description="Helical" evidence="1">
    <location>
        <begin position="186"/>
        <end position="203"/>
    </location>
</feature>
<evidence type="ECO:0000313" key="2">
    <source>
        <dbReference type="EMBL" id="MBJ6363326.1"/>
    </source>
</evidence>
<sequence length="222" mass="25566">MSALYFMLFSTIEGMSLFSIMLSLFRYRITEYFQYYVVLSILMSGASYWMWQISGASEYVPVLSALLFSLSVLVRYRLSPMAAMLMALTGYFFFGMLQSLVVYALEVGFLIRMERIQGNTSDTYLMQSVNSLLLFALSYTLYRKGFGFTFPLSWVEVKEGNTLLLSSLSVAFIFVTGVSLLHSRVYAAAAVFFLILLLLLYILNRKEQRHVRSLFQATRRYD</sequence>
<dbReference type="AlphaFoldDB" id="A0A934MQM6"/>
<proteinExistence type="predicted"/>